<dbReference type="PANTHER" id="PTHR30029">
    <property type="entry name" value="STAGE V SPORULATION PROTEIN R"/>
    <property type="match status" value="1"/>
</dbReference>
<proteinExistence type="predicted"/>
<dbReference type="Pfam" id="PF24755">
    <property type="entry name" value="SpoVR_C"/>
    <property type="match status" value="1"/>
</dbReference>
<keyword evidence="4" id="KW-1185">Reference proteome</keyword>
<evidence type="ECO:0000259" key="1">
    <source>
        <dbReference type="Pfam" id="PF04293"/>
    </source>
</evidence>
<organism evidence="3 4">
    <name type="scientific">Caldalkalibacillus uzonensis</name>
    <dbReference type="NCBI Taxonomy" id="353224"/>
    <lineage>
        <taxon>Bacteria</taxon>
        <taxon>Bacillati</taxon>
        <taxon>Bacillota</taxon>
        <taxon>Bacilli</taxon>
        <taxon>Bacillales</taxon>
        <taxon>Bacillaceae</taxon>
        <taxon>Caldalkalibacillus</taxon>
    </lineage>
</organism>
<dbReference type="PANTHER" id="PTHR30029:SF2">
    <property type="entry name" value="STAGE V SPORULATION PROTEIN R"/>
    <property type="match status" value="1"/>
</dbReference>
<comment type="caution">
    <text evidence="3">The sequence shown here is derived from an EMBL/GenBank/DDBJ whole genome shotgun (WGS) entry which is preliminary data.</text>
</comment>
<feature type="domain" description="SpoVR-like C-terminal" evidence="2">
    <location>
        <begin position="109"/>
        <end position="160"/>
    </location>
</feature>
<dbReference type="InterPro" id="IPR057008">
    <property type="entry name" value="SpoVR-like_C"/>
</dbReference>
<name>A0ABU0CX80_9BACI</name>
<dbReference type="InterPro" id="IPR056174">
    <property type="entry name" value="SpoVR_N"/>
</dbReference>
<dbReference type="Proteomes" id="UP001232445">
    <property type="component" value="Unassembled WGS sequence"/>
</dbReference>
<dbReference type="Pfam" id="PF04293">
    <property type="entry name" value="SpoVR"/>
    <property type="match status" value="1"/>
</dbReference>
<evidence type="ECO:0000313" key="3">
    <source>
        <dbReference type="EMBL" id="MDQ0339752.1"/>
    </source>
</evidence>
<reference evidence="3 4" key="1">
    <citation type="submission" date="2023-07" db="EMBL/GenBank/DDBJ databases">
        <title>Genomic Encyclopedia of Type Strains, Phase IV (KMG-IV): sequencing the most valuable type-strain genomes for metagenomic binning, comparative biology and taxonomic classification.</title>
        <authorList>
            <person name="Goeker M."/>
        </authorList>
    </citation>
    <scope>NUCLEOTIDE SEQUENCE [LARGE SCALE GENOMIC DNA]</scope>
    <source>
        <strain evidence="3 4">DSM 17740</strain>
    </source>
</reference>
<gene>
    <name evidence="3" type="ORF">J2S00_002545</name>
</gene>
<accession>A0ABU0CX80</accession>
<feature type="domain" description="SpoVR protein-like N-terminal" evidence="1">
    <location>
        <begin position="10"/>
        <end position="106"/>
    </location>
</feature>
<dbReference type="InterPro" id="IPR007390">
    <property type="entry name" value="Spore_V_R"/>
</dbReference>
<evidence type="ECO:0000313" key="4">
    <source>
        <dbReference type="Proteomes" id="UP001232445"/>
    </source>
</evidence>
<dbReference type="EMBL" id="JAUSUQ010000009">
    <property type="protein sequence ID" value="MDQ0339752.1"/>
    <property type="molecule type" value="Genomic_DNA"/>
</dbReference>
<protein>
    <submittedName>
        <fullName evidence="3">Spore cortex formation protein SpoVR/YcgB (Stage V sporulation)</fullName>
    </submittedName>
</protein>
<evidence type="ECO:0000259" key="2">
    <source>
        <dbReference type="Pfam" id="PF24755"/>
    </source>
</evidence>
<sequence length="188" mass="22551">MDNDSCAENQFAQMNADVIALSPYGINPYHVGLSMFEYLEREYGRDFIFEVRERENDLSFLRNYLTKQMVEEMDLYIFKQVDHTWQITDKEWEKVKQTLIQSKVNGGFPYIVVRDGDYNRNRELYLQHSYEGIELDPHYIEKTLPMVYRLWGRPVHLETIVEEQTMLYSCNSQTDEPLSKKKLDRVFH</sequence>